<dbReference type="RefSeq" id="XP_066675591.1">
    <property type="nucleotide sequence ID" value="XM_066805818.1"/>
</dbReference>
<keyword evidence="2" id="KW-1185">Reference proteome</keyword>
<reference evidence="1 2" key="1">
    <citation type="submission" date="2023-01" db="EMBL/GenBank/DDBJ databases">
        <title>Analysis of 21 Apiospora genomes using comparative genomics revels a genus with tremendous synthesis potential of carbohydrate active enzymes and secondary metabolites.</title>
        <authorList>
            <person name="Sorensen T."/>
        </authorList>
    </citation>
    <scope>NUCLEOTIDE SEQUENCE [LARGE SCALE GENOMIC DNA]</scope>
    <source>
        <strain evidence="1 2">CBS 114990</strain>
    </source>
</reference>
<comment type="caution">
    <text evidence="1">The sequence shown here is derived from an EMBL/GenBank/DDBJ whole genome shotgun (WGS) entry which is preliminary data.</text>
</comment>
<organism evidence="1 2">
    <name type="scientific">Apiospora hydei</name>
    <dbReference type="NCBI Taxonomy" id="1337664"/>
    <lineage>
        <taxon>Eukaryota</taxon>
        <taxon>Fungi</taxon>
        <taxon>Dikarya</taxon>
        <taxon>Ascomycota</taxon>
        <taxon>Pezizomycotina</taxon>
        <taxon>Sordariomycetes</taxon>
        <taxon>Xylariomycetidae</taxon>
        <taxon>Amphisphaeriales</taxon>
        <taxon>Apiosporaceae</taxon>
        <taxon>Apiospora</taxon>
    </lineage>
</organism>
<evidence type="ECO:0000313" key="2">
    <source>
        <dbReference type="Proteomes" id="UP001433268"/>
    </source>
</evidence>
<gene>
    <name evidence="1" type="ORF">PG997_001503</name>
</gene>
<dbReference type="GeneID" id="92038878"/>
<sequence>MTHNQPEWRIALLEANQQLVNCATTPQLREDLYITLTARYNGLQPVSRAIQLVKDVTPDGLKLFRYMLQNDQVPGSLGRLLQAAEAVMDPQRFDCVMANTACLLREVQKLDIKNFVKLRKEINAADAKVKTIQRQVVRNWRLLVATRDWSRAAFSQKLSSQGGFEQVLAVNTVEAIHESYLGAADADGPGHGSVPGALKELSYVEQVKLNNMIIKQPHMHGRMEEIVAIHALGDAPDPPPFSATS</sequence>
<accession>A0ABR1XDZ2</accession>
<evidence type="ECO:0000313" key="1">
    <source>
        <dbReference type="EMBL" id="KAK8094818.1"/>
    </source>
</evidence>
<dbReference type="Proteomes" id="UP001433268">
    <property type="component" value="Unassembled WGS sequence"/>
</dbReference>
<name>A0ABR1XDZ2_9PEZI</name>
<dbReference type="EMBL" id="JAQQWN010000002">
    <property type="protein sequence ID" value="KAK8094818.1"/>
    <property type="molecule type" value="Genomic_DNA"/>
</dbReference>
<proteinExistence type="predicted"/>
<protein>
    <submittedName>
        <fullName evidence="1">Uncharacterized protein</fullName>
    </submittedName>
</protein>